<gene>
    <name evidence="7" type="primary">phnD</name>
    <name evidence="7" type="ORF">KPL37_15230</name>
</gene>
<evidence type="ECO:0000256" key="1">
    <source>
        <dbReference type="ARBA" id="ARBA00007162"/>
    </source>
</evidence>
<evidence type="ECO:0000259" key="6">
    <source>
        <dbReference type="PROSITE" id="PS50111"/>
    </source>
</evidence>
<protein>
    <submittedName>
        <fullName evidence="7">Phosphate/phosphite/phosphonate ABC transporter substrate-binding protein</fullName>
    </submittedName>
</protein>
<dbReference type="PANTHER" id="PTHR32089">
    <property type="entry name" value="METHYL-ACCEPTING CHEMOTAXIS PROTEIN MCPB"/>
    <property type="match status" value="1"/>
</dbReference>
<accession>A0ABS6BVX5</accession>
<feature type="domain" description="Methyl-accepting transducer" evidence="6">
    <location>
        <begin position="89"/>
        <end position="325"/>
    </location>
</feature>
<evidence type="ECO:0000313" key="8">
    <source>
        <dbReference type="Proteomes" id="UP000776252"/>
    </source>
</evidence>
<proteinExistence type="inferred from homology"/>
<dbReference type="Proteomes" id="UP000776252">
    <property type="component" value="Unassembled WGS sequence"/>
</dbReference>
<keyword evidence="5" id="KW-0472">Membrane</keyword>
<evidence type="ECO:0000256" key="4">
    <source>
        <dbReference type="PROSITE-ProRule" id="PRU00284"/>
    </source>
</evidence>
<feature type="transmembrane region" description="Helical" evidence="5">
    <location>
        <begin position="32"/>
        <end position="52"/>
    </location>
</feature>
<comment type="caution">
    <text evidence="7">The sequence shown here is derived from an EMBL/GenBank/DDBJ whole genome shotgun (WGS) entry which is preliminary data.</text>
</comment>
<dbReference type="Pfam" id="PF00015">
    <property type="entry name" value="MCPsignal"/>
    <property type="match status" value="1"/>
</dbReference>
<name>A0ABS6BVX5_9CLOT</name>
<evidence type="ECO:0000256" key="2">
    <source>
        <dbReference type="ARBA" id="ARBA00022729"/>
    </source>
</evidence>
<evidence type="ECO:0000256" key="5">
    <source>
        <dbReference type="SAM" id="Phobius"/>
    </source>
</evidence>
<dbReference type="SMART" id="SM00283">
    <property type="entry name" value="MA"/>
    <property type="match status" value="1"/>
</dbReference>
<dbReference type="EMBL" id="JAHLDV010000045">
    <property type="protein sequence ID" value="MBU3161076.1"/>
    <property type="molecule type" value="Genomic_DNA"/>
</dbReference>
<keyword evidence="8" id="KW-1185">Reference proteome</keyword>
<sequence>MEKVKKKVFFVSSIVFILLNLILYFTEVGRNKTFIITCVMDTIIIFIVLNFIKLKKTSTVEVKKTDNINDELFELLETMDFDIKRLTWHSEENVTVFNQIVKQSSKVAELSEENVASTEEINAGINEFIGVSDKLKSNIMTIKESSSKSIKMLSENRSTISGISSLLMDLTDGIKLTSSINADLNISSKDISKFVDNIKKISSQTNLLALNASIEAARAGDAGKGFSVVANEIRRLSESTSKFVMEIEQIVGQILNEVQKSNHAIDKCVVRSNDIESSAKKSENVIVEIQNVLISLNTSINEIKEISTTQVSTSHEIEQAISNVAYAVESTHQVTYDTINTITAQKDKNVELLNYCTKLSDMASGVQKLTAKNKDKDEIIFGINPFTSPEDIKNMYVPILSSVFNKIGYKVRTIIVKDYEALSLGIQEETIDVAWFSPFAYVNAHEKLGIEPLVSPKVNGKVSYNGYIITRKDSGINNLADLKGKSFGYVDEKSASGYLYARSIIKNEGMNPDKIFSRTSYMGSHDNVIKAVLLNEVDAGATYNEALENASKHGVDIDQFRILAKTQDIPKDAIATSKKLSKEFCEKLKKSFIEYVGTVNIKSPIEGFVESNDEKYNVIRDVLKK</sequence>
<dbReference type="RefSeq" id="WP_216150735.1">
    <property type="nucleotide sequence ID" value="NZ_JAHLDV010000045.1"/>
</dbReference>
<dbReference type="NCBIfam" id="TIGR01098">
    <property type="entry name" value="3A0109s03R"/>
    <property type="match status" value="1"/>
</dbReference>
<dbReference type="InterPro" id="IPR005770">
    <property type="entry name" value="PhnD"/>
</dbReference>
<evidence type="ECO:0000313" key="7">
    <source>
        <dbReference type="EMBL" id="MBU3161076.1"/>
    </source>
</evidence>
<dbReference type="PROSITE" id="PS50111">
    <property type="entry name" value="CHEMOTAXIS_TRANSDUC_2"/>
    <property type="match status" value="1"/>
</dbReference>
<dbReference type="Pfam" id="PF12974">
    <property type="entry name" value="Phosphonate-bd"/>
    <property type="match status" value="1"/>
</dbReference>
<keyword evidence="2" id="KW-0732">Signal</keyword>
<reference evidence="7 8" key="1">
    <citation type="submission" date="2021-06" db="EMBL/GenBank/DDBJ databases">
        <title>Clostridia strains as spoilage organisms.</title>
        <authorList>
            <person name="Wambui J."/>
            <person name="Stephan R."/>
            <person name="Stevens M.J.A."/>
        </authorList>
    </citation>
    <scope>NUCLEOTIDE SEQUENCE [LARGE SCALE GENOMIC DNA]</scope>
    <source>
        <strain evidence="7 8">DSM 14204</strain>
    </source>
</reference>
<dbReference type="InterPro" id="IPR004089">
    <property type="entry name" value="MCPsignal_dom"/>
</dbReference>
<dbReference type="CDD" id="cd01071">
    <property type="entry name" value="PBP2_PhnD_like"/>
    <property type="match status" value="1"/>
</dbReference>
<evidence type="ECO:0000256" key="3">
    <source>
        <dbReference type="ARBA" id="ARBA00023224"/>
    </source>
</evidence>
<keyword evidence="5" id="KW-1133">Transmembrane helix</keyword>
<comment type="similarity">
    <text evidence="1">Belongs to the phosphate/phosphite/phosphonate binding protein family.</text>
</comment>
<organism evidence="7 8">
    <name type="scientific">Clostridium frigoris</name>
    <dbReference type="NCBI Taxonomy" id="205327"/>
    <lineage>
        <taxon>Bacteria</taxon>
        <taxon>Bacillati</taxon>
        <taxon>Bacillota</taxon>
        <taxon>Clostridia</taxon>
        <taxon>Eubacteriales</taxon>
        <taxon>Clostridiaceae</taxon>
        <taxon>Clostridium</taxon>
    </lineage>
</organism>
<keyword evidence="3 4" id="KW-0807">Transducer</keyword>
<feature type="transmembrane region" description="Helical" evidence="5">
    <location>
        <begin position="7"/>
        <end position="26"/>
    </location>
</feature>
<keyword evidence="5" id="KW-0812">Transmembrane</keyword>
<dbReference type="PANTHER" id="PTHR32089:SF112">
    <property type="entry name" value="LYSOZYME-LIKE PROTEIN-RELATED"/>
    <property type="match status" value="1"/>
</dbReference>